<dbReference type="Gene3D" id="2.170.130.10">
    <property type="entry name" value="TonB-dependent receptor, plug domain"/>
    <property type="match status" value="1"/>
</dbReference>
<evidence type="ECO:0000256" key="4">
    <source>
        <dbReference type="ARBA" id="ARBA00022692"/>
    </source>
</evidence>
<dbReference type="Pfam" id="PF13715">
    <property type="entry name" value="CarbopepD_reg_2"/>
    <property type="match status" value="1"/>
</dbReference>
<evidence type="ECO:0000313" key="10">
    <source>
        <dbReference type="EMBL" id="CUP42483.1"/>
    </source>
</evidence>
<gene>
    <name evidence="10" type="ORF">ERS852494_02237</name>
</gene>
<keyword evidence="4 7" id="KW-0812">Transmembrane</keyword>
<dbReference type="STRING" id="47678.ERS852494_02237"/>
<evidence type="ECO:0000256" key="8">
    <source>
        <dbReference type="SAM" id="SignalP"/>
    </source>
</evidence>
<dbReference type="InterPro" id="IPR023997">
    <property type="entry name" value="TonB-dep_OMP_SusC/RagA_CS"/>
</dbReference>
<evidence type="ECO:0000313" key="11">
    <source>
        <dbReference type="Proteomes" id="UP000095657"/>
    </source>
</evidence>
<dbReference type="NCBIfam" id="TIGR04057">
    <property type="entry name" value="SusC_RagA_signa"/>
    <property type="match status" value="1"/>
</dbReference>
<evidence type="ECO:0000259" key="9">
    <source>
        <dbReference type="Pfam" id="PF07715"/>
    </source>
</evidence>
<evidence type="ECO:0000256" key="3">
    <source>
        <dbReference type="ARBA" id="ARBA00022452"/>
    </source>
</evidence>
<dbReference type="NCBIfam" id="TIGR04056">
    <property type="entry name" value="OMP_RagA_SusC"/>
    <property type="match status" value="1"/>
</dbReference>
<protein>
    <submittedName>
        <fullName evidence="10">TonB-dependent Receptor Plug Domain./TonB dependent receptor</fullName>
    </submittedName>
</protein>
<evidence type="ECO:0000256" key="6">
    <source>
        <dbReference type="ARBA" id="ARBA00023237"/>
    </source>
</evidence>
<dbReference type="RefSeq" id="WP_055171874.1">
    <property type="nucleotide sequence ID" value="NZ_CZAI01000004.1"/>
</dbReference>
<dbReference type="GO" id="GO:0009279">
    <property type="term" value="C:cell outer membrane"/>
    <property type="evidence" value="ECO:0007669"/>
    <property type="project" value="UniProtKB-SubCell"/>
</dbReference>
<evidence type="ECO:0000256" key="2">
    <source>
        <dbReference type="ARBA" id="ARBA00022448"/>
    </source>
</evidence>
<dbReference type="InterPro" id="IPR036942">
    <property type="entry name" value="Beta-barrel_TonB_sf"/>
</dbReference>
<name>A0A174N1G7_9BACE</name>
<feature type="signal peptide" evidence="8">
    <location>
        <begin position="1"/>
        <end position="20"/>
    </location>
</feature>
<evidence type="ECO:0000256" key="7">
    <source>
        <dbReference type="PROSITE-ProRule" id="PRU01360"/>
    </source>
</evidence>
<dbReference type="EMBL" id="CZAI01000004">
    <property type="protein sequence ID" value="CUP42483.1"/>
    <property type="molecule type" value="Genomic_DNA"/>
</dbReference>
<dbReference type="InterPro" id="IPR037066">
    <property type="entry name" value="Plug_dom_sf"/>
</dbReference>
<keyword evidence="10" id="KW-0675">Receptor</keyword>
<sequence length="1102" mass="124218">MRIKFLCIIICLFVNALVFASATNHTITGVVISGEDNEPLIGASVYVHADDLKKAGVSQTSLGTITDIDGKFSISVPEKVTRIHCSYIGFEEQAIILQGNKKNYRIVLQPSAHALADVVVTGYQTLERRKLTAAIAKVELSDAMIGANKSIDQALTGQIAGVAVTTTSGAPGAPARIRIRGTASLNGTQDPLWVLDGMPLEGTDIPKLDDATDNDIVNMQQSSIAGLSPNDIESITILKDAAATAIYGARAANGVIVVTTKRGRTGKPIINFNTKLTYTPNLDTSRLNLLNSQEKVDLELQLLKNNQSIYPNKGGVATILNKYNLMNQYLQNGWEGLSPEAQNAINQLKTMQTDWNDILFRDAFTQEYNISISGGTEKTTYYNSLGYSKENGNVPGVSMTRFNLTSKTSYQINKILKIGVSIFANRRKNQNFVSDKYGYSNPVFYSRTANPYFYPYDAEHNYQYDYDILPGDEPDLKRGFNIFEERENTDNETIISSFNSIFDTELRFNDQWKLSSQVGIQWDQSSQEQYVGENTFNMRNIREDSSYDENQYIVPKGGMHTVNNATTSQITWKVQGEYKNTFNDIHDIQIMAGSEIRKNWYNTQFTAGYGYDPKTLTTKPLNIRNDKDAEKYKLHTKTYQENAFASFYTTGSYSFMSRYTIGGSVRMDGSDLFGVDKKYRYLPIYSISGMWRASNEPFIQRYKWIDNLAIRLSYGLQGNIDKTTSPFLVGSYDNVGLLPGYDEEQTIQIEGAPNSKLRWEKTASYNLGLDFSVLNQAINLSVDYYYRKGTDLIGKKLLPLENGFETMTINWASMENKGVEINLQTRNITTKKFSWYTTFNFAYNQNKVLKINTPDSQETPSLEGYPVGAIFTLKTDGIDSETGRIRVKAKNGKSMFLEDLYKVAIDEWGIGIYTPQVSTLEEREFYSYIGTSDAPYTGGFMNTFNYKSWELNLNFSYNFGAYVKTTPSYSLTKFDASRNTNRDILDRWTPENKNGKFPAILTAASNPAEYSLLFDQPRIYNSLDIWVKKLNYIRLQNIRLAYQIPSKLLNRININGATVAVEARNLFVFGSSYKNYLDPESMGNLYATPIAKSVTFNLNLNF</sequence>
<comment type="similarity">
    <text evidence="7">Belongs to the TonB-dependent receptor family.</text>
</comment>
<dbReference type="InterPro" id="IPR023996">
    <property type="entry name" value="TonB-dep_OMP_SusC/RagA"/>
</dbReference>
<keyword evidence="6 7" id="KW-0998">Cell outer membrane</keyword>
<accession>A0A174N1G7</accession>
<comment type="subcellular location">
    <subcellularLocation>
        <location evidence="1 7">Cell outer membrane</location>
        <topology evidence="1 7">Multi-pass membrane protein</topology>
    </subcellularLocation>
</comment>
<feature type="chain" id="PRO_5008028619" evidence="8">
    <location>
        <begin position="21"/>
        <end position="1102"/>
    </location>
</feature>
<dbReference type="PROSITE" id="PS52016">
    <property type="entry name" value="TONB_DEPENDENT_REC_3"/>
    <property type="match status" value="1"/>
</dbReference>
<keyword evidence="3 7" id="KW-1134">Transmembrane beta strand</keyword>
<dbReference type="Gene3D" id="2.40.170.20">
    <property type="entry name" value="TonB-dependent receptor, beta-barrel domain"/>
    <property type="match status" value="1"/>
</dbReference>
<keyword evidence="8" id="KW-0732">Signal</keyword>
<dbReference type="InterPro" id="IPR012910">
    <property type="entry name" value="Plug_dom"/>
</dbReference>
<dbReference type="Gene3D" id="2.60.40.1120">
    <property type="entry name" value="Carboxypeptidase-like, regulatory domain"/>
    <property type="match status" value="1"/>
</dbReference>
<dbReference type="Pfam" id="PF07715">
    <property type="entry name" value="Plug"/>
    <property type="match status" value="1"/>
</dbReference>
<dbReference type="AlphaFoldDB" id="A0A174N1G7"/>
<dbReference type="InterPro" id="IPR008969">
    <property type="entry name" value="CarboxyPept-like_regulatory"/>
</dbReference>
<proteinExistence type="inferred from homology"/>
<evidence type="ECO:0000256" key="5">
    <source>
        <dbReference type="ARBA" id="ARBA00023136"/>
    </source>
</evidence>
<dbReference type="SUPFAM" id="SSF49464">
    <property type="entry name" value="Carboxypeptidase regulatory domain-like"/>
    <property type="match status" value="1"/>
</dbReference>
<dbReference type="InterPro" id="IPR039426">
    <property type="entry name" value="TonB-dep_rcpt-like"/>
</dbReference>
<keyword evidence="5 7" id="KW-0472">Membrane</keyword>
<dbReference type="SUPFAM" id="SSF56935">
    <property type="entry name" value="Porins"/>
    <property type="match status" value="1"/>
</dbReference>
<organism evidence="10 11">
    <name type="scientific">Bacteroides caccae</name>
    <dbReference type="NCBI Taxonomy" id="47678"/>
    <lineage>
        <taxon>Bacteria</taxon>
        <taxon>Pseudomonadati</taxon>
        <taxon>Bacteroidota</taxon>
        <taxon>Bacteroidia</taxon>
        <taxon>Bacteroidales</taxon>
        <taxon>Bacteroidaceae</taxon>
        <taxon>Bacteroides</taxon>
    </lineage>
</organism>
<dbReference type="Proteomes" id="UP000095657">
    <property type="component" value="Unassembled WGS sequence"/>
</dbReference>
<keyword evidence="2 7" id="KW-0813">Transport</keyword>
<feature type="domain" description="TonB-dependent receptor plug" evidence="9">
    <location>
        <begin position="147"/>
        <end position="255"/>
    </location>
</feature>
<evidence type="ECO:0000256" key="1">
    <source>
        <dbReference type="ARBA" id="ARBA00004571"/>
    </source>
</evidence>
<reference evidence="10 11" key="1">
    <citation type="submission" date="2015-09" db="EMBL/GenBank/DDBJ databases">
        <authorList>
            <consortium name="Pathogen Informatics"/>
        </authorList>
    </citation>
    <scope>NUCLEOTIDE SEQUENCE [LARGE SCALE GENOMIC DNA]</scope>
    <source>
        <strain evidence="10 11">2789STDY5834880</strain>
    </source>
</reference>